<keyword evidence="7 14" id="KW-0812">Transmembrane</keyword>
<reference evidence="17 18" key="1">
    <citation type="submission" date="2024-09" db="EMBL/GenBank/DDBJ databases">
        <authorList>
            <person name="Sun Q."/>
            <person name="Mori K."/>
        </authorList>
    </citation>
    <scope>NUCLEOTIDE SEQUENCE [LARGE SCALE GENOMIC DNA]</scope>
    <source>
        <strain evidence="17 18">CCM 7759</strain>
    </source>
</reference>
<dbReference type="InterPro" id="IPR050398">
    <property type="entry name" value="HssS/ArlS-like"/>
</dbReference>
<name>A0ABV6DRE1_9BACL</name>
<evidence type="ECO:0000256" key="9">
    <source>
        <dbReference type="ARBA" id="ARBA00022777"/>
    </source>
</evidence>
<evidence type="ECO:0000259" key="16">
    <source>
        <dbReference type="PROSITE" id="PS50885"/>
    </source>
</evidence>
<evidence type="ECO:0000256" key="5">
    <source>
        <dbReference type="ARBA" id="ARBA00022553"/>
    </source>
</evidence>
<evidence type="ECO:0000256" key="7">
    <source>
        <dbReference type="ARBA" id="ARBA00022692"/>
    </source>
</evidence>
<dbReference type="InterPro" id="IPR036890">
    <property type="entry name" value="HATPase_C_sf"/>
</dbReference>
<keyword evidence="8" id="KW-0547">Nucleotide-binding</keyword>
<feature type="transmembrane region" description="Helical" evidence="14">
    <location>
        <begin position="173"/>
        <end position="196"/>
    </location>
</feature>
<comment type="subcellular location">
    <subcellularLocation>
        <location evidence="2">Cell membrane</location>
        <topology evidence="2">Multi-pass membrane protein</topology>
    </subcellularLocation>
</comment>
<dbReference type="PANTHER" id="PTHR45528:SF1">
    <property type="entry name" value="SENSOR HISTIDINE KINASE CPXA"/>
    <property type="match status" value="1"/>
</dbReference>
<evidence type="ECO:0000256" key="8">
    <source>
        <dbReference type="ARBA" id="ARBA00022741"/>
    </source>
</evidence>
<evidence type="ECO:0000256" key="14">
    <source>
        <dbReference type="SAM" id="Phobius"/>
    </source>
</evidence>
<dbReference type="Pfam" id="PF00512">
    <property type="entry name" value="HisKA"/>
    <property type="match status" value="1"/>
</dbReference>
<dbReference type="SMART" id="SM00387">
    <property type="entry name" value="HATPase_c"/>
    <property type="match status" value="1"/>
</dbReference>
<proteinExistence type="predicted"/>
<evidence type="ECO:0000256" key="11">
    <source>
        <dbReference type="ARBA" id="ARBA00022989"/>
    </source>
</evidence>
<dbReference type="InterPro" id="IPR036097">
    <property type="entry name" value="HisK_dim/P_sf"/>
</dbReference>
<dbReference type="InterPro" id="IPR003594">
    <property type="entry name" value="HATPase_dom"/>
</dbReference>
<dbReference type="CDD" id="cd00075">
    <property type="entry name" value="HATPase"/>
    <property type="match status" value="1"/>
</dbReference>
<evidence type="ECO:0000256" key="12">
    <source>
        <dbReference type="ARBA" id="ARBA00023012"/>
    </source>
</evidence>
<evidence type="ECO:0000259" key="15">
    <source>
        <dbReference type="PROSITE" id="PS50109"/>
    </source>
</evidence>
<comment type="catalytic activity">
    <reaction evidence="1">
        <text>ATP + protein L-histidine = ADP + protein N-phospho-L-histidine.</text>
        <dbReference type="EC" id="2.7.13.3"/>
    </reaction>
</comment>
<dbReference type="InterPro" id="IPR003661">
    <property type="entry name" value="HisK_dim/P_dom"/>
</dbReference>
<dbReference type="SUPFAM" id="SSF158472">
    <property type="entry name" value="HAMP domain-like"/>
    <property type="match status" value="1"/>
</dbReference>
<dbReference type="SUPFAM" id="SSF55874">
    <property type="entry name" value="ATPase domain of HSP90 chaperone/DNA topoisomerase II/histidine kinase"/>
    <property type="match status" value="1"/>
</dbReference>
<dbReference type="Proteomes" id="UP001589776">
    <property type="component" value="Unassembled WGS sequence"/>
</dbReference>
<dbReference type="PRINTS" id="PR00344">
    <property type="entry name" value="BCTRLSENSOR"/>
</dbReference>
<keyword evidence="11 14" id="KW-1133">Transmembrane helix</keyword>
<dbReference type="InterPro" id="IPR004358">
    <property type="entry name" value="Sig_transdc_His_kin-like_C"/>
</dbReference>
<keyword evidence="4" id="KW-1003">Cell membrane</keyword>
<dbReference type="Gene3D" id="1.10.287.130">
    <property type="match status" value="1"/>
</dbReference>
<dbReference type="PANTHER" id="PTHR45528">
    <property type="entry name" value="SENSOR HISTIDINE KINASE CPXA"/>
    <property type="match status" value="1"/>
</dbReference>
<sequence length="497" mass="57790">MSIRFRILLSFMTTLAVTVLIFFLTAYLISVAVTGDARSISRFYNIHYTLHPLTAEEETIFMEMKYLAKENPEKLKSRTLLENYDFQLKMVQAGLIVRNNSELLFMSPTLRETKVESALPDYEMNNYSIRNSFNVGSRFFSYAKFDFYFSEQDRGSIFVIRERSPFAEMIRTLLPILIGVLLAILLLTSIVIYRYVTRTIVNPINVLRDSAQRIKEGDLQFKLKPESADEIGQLSMAFEQMRQKLNESIGLQVQYEENRKQLISNISHDLKTPITTIKGYVEGIRDGVADTKEKMDKYIDTIYTKTMDMDRLVDELFLYSKLDLKREPFSFETVDLHRFMQDMFEETEFEFRNKEITFLWEDARYPEVFVLADREKLKRVFSNLLNNCVKYMDKLDKVIVVKTTVNDRQFTVEIRDNGPGIRPEVLPHIFERFYRGEPSRNTKTGGSGLGLAIAKQIVEGHGGRIWAESEWGQGTSLFFSLQILSTHGDNDAKNINH</sequence>
<dbReference type="RefSeq" id="WP_377472663.1">
    <property type="nucleotide sequence ID" value="NZ_JBHLWN010000085.1"/>
</dbReference>
<keyword evidence="13 14" id="KW-0472">Membrane</keyword>
<evidence type="ECO:0000256" key="6">
    <source>
        <dbReference type="ARBA" id="ARBA00022679"/>
    </source>
</evidence>
<dbReference type="EC" id="2.7.13.3" evidence="3"/>
<dbReference type="EMBL" id="JBHLWN010000085">
    <property type="protein sequence ID" value="MFC0215218.1"/>
    <property type="molecule type" value="Genomic_DNA"/>
</dbReference>
<evidence type="ECO:0000256" key="4">
    <source>
        <dbReference type="ARBA" id="ARBA00022475"/>
    </source>
</evidence>
<keyword evidence="9" id="KW-0418">Kinase</keyword>
<evidence type="ECO:0000256" key="13">
    <source>
        <dbReference type="ARBA" id="ARBA00023136"/>
    </source>
</evidence>
<evidence type="ECO:0000256" key="2">
    <source>
        <dbReference type="ARBA" id="ARBA00004651"/>
    </source>
</evidence>
<dbReference type="Pfam" id="PF00672">
    <property type="entry name" value="HAMP"/>
    <property type="match status" value="1"/>
</dbReference>
<feature type="domain" description="Histidine kinase" evidence="15">
    <location>
        <begin position="265"/>
        <end position="485"/>
    </location>
</feature>
<evidence type="ECO:0000256" key="10">
    <source>
        <dbReference type="ARBA" id="ARBA00022840"/>
    </source>
</evidence>
<evidence type="ECO:0000313" key="17">
    <source>
        <dbReference type="EMBL" id="MFC0215218.1"/>
    </source>
</evidence>
<dbReference type="SUPFAM" id="SSF47384">
    <property type="entry name" value="Homodimeric domain of signal transducing histidine kinase"/>
    <property type="match status" value="1"/>
</dbReference>
<dbReference type="SMART" id="SM00388">
    <property type="entry name" value="HisKA"/>
    <property type="match status" value="1"/>
</dbReference>
<feature type="transmembrane region" description="Helical" evidence="14">
    <location>
        <begin position="6"/>
        <end position="33"/>
    </location>
</feature>
<evidence type="ECO:0000313" key="18">
    <source>
        <dbReference type="Proteomes" id="UP001589776"/>
    </source>
</evidence>
<dbReference type="CDD" id="cd06225">
    <property type="entry name" value="HAMP"/>
    <property type="match status" value="1"/>
</dbReference>
<dbReference type="Gene3D" id="6.10.340.10">
    <property type="match status" value="1"/>
</dbReference>
<keyword evidence="12" id="KW-0902">Two-component regulatory system</keyword>
<keyword evidence="6" id="KW-0808">Transferase</keyword>
<dbReference type="InterPro" id="IPR003660">
    <property type="entry name" value="HAMP_dom"/>
</dbReference>
<dbReference type="CDD" id="cd00082">
    <property type="entry name" value="HisKA"/>
    <property type="match status" value="1"/>
</dbReference>
<evidence type="ECO:0000256" key="3">
    <source>
        <dbReference type="ARBA" id="ARBA00012438"/>
    </source>
</evidence>
<dbReference type="PROSITE" id="PS50109">
    <property type="entry name" value="HIS_KIN"/>
    <property type="match status" value="1"/>
</dbReference>
<gene>
    <name evidence="17" type="ORF">ACFFK0_22765</name>
</gene>
<dbReference type="Pfam" id="PF02518">
    <property type="entry name" value="HATPase_c"/>
    <property type="match status" value="1"/>
</dbReference>
<dbReference type="PROSITE" id="PS50885">
    <property type="entry name" value="HAMP"/>
    <property type="match status" value="1"/>
</dbReference>
<keyword evidence="10 17" id="KW-0067">ATP-binding</keyword>
<organism evidence="17 18">
    <name type="scientific">Paenibacillus chartarius</name>
    <dbReference type="NCBI Taxonomy" id="747481"/>
    <lineage>
        <taxon>Bacteria</taxon>
        <taxon>Bacillati</taxon>
        <taxon>Bacillota</taxon>
        <taxon>Bacilli</taxon>
        <taxon>Bacillales</taxon>
        <taxon>Paenibacillaceae</taxon>
        <taxon>Paenibacillus</taxon>
    </lineage>
</organism>
<keyword evidence="5" id="KW-0597">Phosphoprotein</keyword>
<comment type="caution">
    <text evidence="17">The sequence shown here is derived from an EMBL/GenBank/DDBJ whole genome shotgun (WGS) entry which is preliminary data.</text>
</comment>
<keyword evidence="18" id="KW-1185">Reference proteome</keyword>
<dbReference type="Gene3D" id="3.30.565.10">
    <property type="entry name" value="Histidine kinase-like ATPase, C-terminal domain"/>
    <property type="match status" value="1"/>
</dbReference>
<evidence type="ECO:0000256" key="1">
    <source>
        <dbReference type="ARBA" id="ARBA00000085"/>
    </source>
</evidence>
<protein>
    <recommendedName>
        <fullName evidence="3">histidine kinase</fullName>
        <ecNumber evidence="3">2.7.13.3</ecNumber>
    </recommendedName>
</protein>
<dbReference type="SMART" id="SM00304">
    <property type="entry name" value="HAMP"/>
    <property type="match status" value="1"/>
</dbReference>
<dbReference type="GO" id="GO:0005524">
    <property type="term" value="F:ATP binding"/>
    <property type="evidence" value="ECO:0007669"/>
    <property type="project" value="UniProtKB-KW"/>
</dbReference>
<feature type="domain" description="HAMP" evidence="16">
    <location>
        <begin position="198"/>
        <end position="250"/>
    </location>
</feature>
<dbReference type="InterPro" id="IPR005467">
    <property type="entry name" value="His_kinase_dom"/>
</dbReference>
<accession>A0ABV6DRE1</accession>